<organism evidence="10 11">
    <name type="scientific">Teichococcus aerophilus</name>
    <dbReference type="NCBI Taxonomy" id="1224513"/>
    <lineage>
        <taxon>Bacteria</taxon>
        <taxon>Pseudomonadati</taxon>
        <taxon>Pseudomonadota</taxon>
        <taxon>Alphaproteobacteria</taxon>
        <taxon>Acetobacterales</taxon>
        <taxon>Roseomonadaceae</taxon>
        <taxon>Roseomonas</taxon>
    </lineage>
</organism>
<keyword evidence="3 8" id="KW-0812">Transmembrane</keyword>
<feature type="compositionally biased region" description="Low complexity" evidence="7">
    <location>
        <begin position="244"/>
        <end position="257"/>
    </location>
</feature>
<evidence type="ECO:0000313" key="10">
    <source>
        <dbReference type="EMBL" id="MBC9206737.1"/>
    </source>
</evidence>
<evidence type="ECO:0000256" key="8">
    <source>
        <dbReference type="SAM" id="Phobius"/>
    </source>
</evidence>
<evidence type="ECO:0000256" key="2">
    <source>
        <dbReference type="ARBA" id="ARBA00022475"/>
    </source>
</evidence>
<keyword evidence="6" id="KW-0653">Protein transport</keyword>
<comment type="subcellular location">
    <subcellularLocation>
        <location evidence="1">Cell membrane</location>
        <topology evidence="1">Multi-pass membrane protein</topology>
    </subcellularLocation>
    <subcellularLocation>
        <location evidence="6">Membrane</location>
        <topology evidence="6">Multi-pass membrane protein</topology>
    </subcellularLocation>
</comment>
<evidence type="ECO:0000259" key="9">
    <source>
        <dbReference type="Pfam" id="PF01618"/>
    </source>
</evidence>
<protein>
    <submittedName>
        <fullName evidence="10">MotA/TolQ/ExbB proton channel family protein</fullName>
    </submittedName>
</protein>
<dbReference type="RefSeq" id="WP_187783907.1">
    <property type="nucleotide sequence ID" value="NZ_JACTVA010000009.1"/>
</dbReference>
<keyword evidence="6" id="KW-0813">Transport</keyword>
<feature type="domain" description="MotA/TolQ/ExbB proton channel" evidence="9">
    <location>
        <begin position="98"/>
        <end position="221"/>
    </location>
</feature>
<dbReference type="EMBL" id="JACTVA010000009">
    <property type="protein sequence ID" value="MBC9206737.1"/>
    <property type="molecule type" value="Genomic_DNA"/>
</dbReference>
<reference evidence="10 11" key="1">
    <citation type="journal article" date="2013" name="Int. J. Syst. Evol. Microbiol.">
        <title>Roseomonas aerophila sp. nov., isolated from air.</title>
        <authorList>
            <person name="Kim S.J."/>
            <person name="Weon H.Y."/>
            <person name="Ahn J.H."/>
            <person name="Hong S.B."/>
            <person name="Seok S.J."/>
            <person name="Whang K.S."/>
            <person name="Kwon S.W."/>
        </authorList>
    </citation>
    <scope>NUCLEOTIDE SEQUENCE [LARGE SCALE GENOMIC DNA]</scope>
    <source>
        <strain evidence="10 11">NBRC 108923</strain>
    </source>
</reference>
<proteinExistence type="inferred from homology"/>
<keyword evidence="4 8" id="KW-1133">Transmembrane helix</keyword>
<name>A0ABR7RKR0_9PROT</name>
<gene>
    <name evidence="10" type="ORF">IBL26_07805</name>
</gene>
<dbReference type="Pfam" id="PF01618">
    <property type="entry name" value="MotA_ExbB"/>
    <property type="match status" value="1"/>
</dbReference>
<dbReference type="Proteomes" id="UP000626026">
    <property type="component" value="Unassembled WGS sequence"/>
</dbReference>
<keyword evidence="5 8" id="KW-0472">Membrane</keyword>
<evidence type="ECO:0000256" key="7">
    <source>
        <dbReference type="SAM" id="MobiDB-lite"/>
    </source>
</evidence>
<evidence type="ECO:0000256" key="6">
    <source>
        <dbReference type="RuleBase" id="RU004057"/>
    </source>
</evidence>
<dbReference type="PANTHER" id="PTHR30625:SF16">
    <property type="entry name" value="BIOPOLYMER TRANSPORT PROTEIN EXBB"/>
    <property type="match status" value="1"/>
</dbReference>
<dbReference type="InterPro" id="IPR050790">
    <property type="entry name" value="ExbB/TolQ_transport"/>
</dbReference>
<comment type="similarity">
    <text evidence="6">Belongs to the exbB/tolQ family.</text>
</comment>
<feature type="transmembrane region" description="Helical" evidence="8">
    <location>
        <begin position="39"/>
        <end position="59"/>
    </location>
</feature>
<keyword evidence="11" id="KW-1185">Reference proteome</keyword>
<evidence type="ECO:0000256" key="4">
    <source>
        <dbReference type="ARBA" id="ARBA00022989"/>
    </source>
</evidence>
<comment type="caution">
    <text evidence="10">The sequence shown here is derived from an EMBL/GenBank/DDBJ whole genome shotgun (WGS) entry which is preliminary data.</text>
</comment>
<evidence type="ECO:0000313" key="11">
    <source>
        <dbReference type="Proteomes" id="UP000626026"/>
    </source>
</evidence>
<evidence type="ECO:0000256" key="5">
    <source>
        <dbReference type="ARBA" id="ARBA00023136"/>
    </source>
</evidence>
<dbReference type="InterPro" id="IPR002898">
    <property type="entry name" value="MotA_ExbB_proton_chnl"/>
</dbReference>
<feature type="transmembrane region" description="Helical" evidence="8">
    <location>
        <begin position="188"/>
        <end position="211"/>
    </location>
</feature>
<feature type="region of interest" description="Disordered" evidence="7">
    <location>
        <begin position="231"/>
        <end position="257"/>
    </location>
</feature>
<dbReference type="PANTHER" id="PTHR30625">
    <property type="entry name" value="PROTEIN TOLQ"/>
    <property type="match status" value="1"/>
</dbReference>
<evidence type="ECO:0000256" key="1">
    <source>
        <dbReference type="ARBA" id="ARBA00004651"/>
    </source>
</evidence>
<accession>A0ABR7RKR0</accession>
<feature type="transmembrane region" description="Helical" evidence="8">
    <location>
        <begin position="147"/>
        <end position="168"/>
    </location>
</feature>
<evidence type="ECO:0000256" key="3">
    <source>
        <dbReference type="ARBA" id="ARBA00022692"/>
    </source>
</evidence>
<keyword evidence="2" id="KW-1003">Cell membrane</keyword>
<sequence length="257" mass="26639">MNPTDATTQAATNGTDAALNAMAAGPDLSAVGLFLHADWVGKLVIILLVLASVICWAIVIEKAVLFRRLGAQVKHLVSAAAPGAGPAAAATPQGEELAAQVLRAGAREWREGRDHDESRAEYRYRIEHTMRGTIAALMRRAEPGLPFLATTGAVAPFVGLFGTVWGIMRSFASIAQSNDTSLAVVAPGIAEALFATAIGLAAAIPAVIAYNRLTVRLSKMRQVANGAASDLASGLSRRPPATSHGAPVHARAHAAAE</sequence>